<accession>A0A2H1VRM1</accession>
<proteinExistence type="predicted"/>
<gene>
    <name evidence="1" type="ORF">SFRICE_011382</name>
</gene>
<organism evidence="1">
    <name type="scientific">Spodoptera frugiperda</name>
    <name type="common">Fall armyworm</name>
    <dbReference type="NCBI Taxonomy" id="7108"/>
    <lineage>
        <taxon>Eukaryota</taxon>
        <taxon>Metazoa</taxon>
        <taxon>Ecdysozoa</taxon>
        <taxon>Arthropoda</taxon>
        <taxon>Hexapoda</taxon>
        <taxon>Insecta</taxon>
        <taxon>Pterygota</taxon>
        <taxon>Neoptera</taxon>
        <taxon>Endopterygota</taxon>
        <taxon>Lepidoptera</taxon>
        <taxon>Glossata</taxon>
        <taxon>Ditrysia</taxon>
        <taxon>Noctuoidea</taxon>
        <taxon>Noctuidae</taxon>
        <taxon>Amphipyrinae</taxon>
        <taxon>Spodoptera</taxon>
    </lineage>
</organism>
<protein>
    <submittedName>
        <fullName evidence="1">SFRICE_011382</fullName>
    </submittedName>
</protein>
<dbReference type="EMBL" id="ODYU01004008">
    <property type="protein sequence ID" value="SOQ43448.1"/>
    <property type="molecule type" value="Genomic_DNA"/>
</dbReference>
<dbReference type="AlphaFoldDB" id="A0A2H1VRM1"/>
<name>A0A2H1VRM1_SPOFR</name>
<evidence type="ECO:0000313" key="1">
    <source>
        <dbReference type="EMBL" id="SOQ43448.1"/>
    </source>
</evidence>
<sequence>MDTRSTSGFTSALLDFGVRNLSVVGELGMGNIGKEGILHLNARVLITFFSFVIVIKIKLISIQKVSLEKLLCLCLLIFIDVKNGPSWQCSSDVAAMRESVRLLLTKSYPFPTPAFTLEPKHHQLFGFTFREAAIFFTNIPLRIIQATTN</sequence>
<reference evidence="1" key="1">
    <citation type="submission" date="2016-07" db="EMBL/GenBank/DDBJ databases">
        <authorList>
            <person name="Bretaudeau A."/>
        </authorList>
    </citation>
    <scope>NUCLEOTIDE SEQUENCE</scope>
    <source>
        <strain evidence="1">Rice</strain>
        <tissue evidence="1">Whole body</tissue>
    </source>
</reference>